<feature type="domain" description="Transglutaminase-like" evidence="1">
    <location>
        <begin position="296"/>
        <end position="356"/>
    </location>
</feature>
<evidence type="ECO:0000313" key="4">
    <source>
        <dbReference type="Proteomes" id="UP001500353"/>
    </source>
</evidence>
<dbReference type="Proteomes" id="UP001500353">
    <property type="component" value="Unassembled WGS sequence"/>
</dbReference>
<dbReference type="Pfam" id="PF12969">
    <property type="entry name" value="DUF3857"/>
    <property type="match status" value="1"/>
</dbReference>
<proteinExistence type="predicted"/>
<dbReference type="EMBL" id="BAABHX010000002">
    <property type="protein sequence ID" value="GAA5090625.1"/>
    <property type="molecule type" value="Genomic_DNA"/>
</dbReference>
<keyword evidence="4" id="KW-1185">Reference proteome</keyword>
<dbReference type="Gene3D" id="2.60.120.1130">
    <property type="match status" value="1"/>
</dbReference>
<reference evidence="4" key="1">
    <citation type="journal article" date="2019" name="Int. J. Syst. Evol. Microbiol.">
        <title>The Global Catalogue of Microorganisms (GCM) 10K type strain sequencing project: providing services to taxonomists for standard genome sequencing and annotation.</title>
        <authorList>
            <consortium name="The Broad Institute Genomics Platform"/>
            <consortium name="The Broad Institute Genome Sequencing Center for Infectious Disease"/>
            <person name="Wu L."/>
            <person name="Ma J."/>
        </authorList>
    </citation>
    <scope>NUCLEOTIDE SEQUENCE [LARGE SCALE GENOMIC DNA]</scope>
    <source>
        <strain evidence="4">JCM 18019</strain>
    </source>
</reference>
<organism evidence="3 4">
    <name type="scientific">Chryseobacterium ginsengisoli</name>
    <dbReference type="NCBI Taxonomy" id="363853"/>
    <lineage>
        <taxon>Bacteria</taxon>
        <taxon>Pseudomonadati</taxon>
        <taxon>Bacteroidota</taxon>
        <taxon>Flavobacteriia</taxon>
        <taxon>Flavobacteriales</taxon>
        <taxon>Weeksellaceae</taxon>
        <taxon>Chryseobacterium group</taxon>
        <taxon>Chryseobacterium</taxon>
    </lineage>
</organism>
<dbReference type="Gene3D" id="3.10.620.30">
    <property type="match status" value="1"/>
</dbReference>
<evidence type="ECO:0008006" key="5">
    <source>
        <dbReference type="Google" id="ProtNLM"/>
    </source>
</evidence>
<evidence type="ECO:0000259" key="1">
    <source>
        <dbReference type="Pfam" id="PF01841"/>
    </source>
</evidence>
<dbReference type="Gene3D" id="2.60.40.3140">
    <property type="match status" value="1"/>
</dbReference>
<protein>
    <recommendedName>
        <fullName evidence="5">Transglutaminase</fullName>
    </recommendedName>
</protein>
<comment type="caution">
    <text evidence="3">The sequence shown here is derived from an EMBL/GenBank/DDBJ whole genome shotgun (WGS) entry which is preliminary data.</text>
</comment>
<accession>A0ABP9M6K3</accession>
<dbReference type="InterPro" id="IPR024618">
    <property type="entry name" value="DUF3857"/>
</dbReference>
<evidence type="ECO:0000313" key="3">
    <source>
        <dbReference type="EMBL" id="GAA5090625.1"/>
    </source>
</evidence>
<sequence length="640" mass="74243">MKSIKKLSPIFILLFNLCFSQEHKFMSYPKFNEADLKKVNSTIEKNAPAEILYNSISYIVSPERLVEKKFFSKIKIYEKKNSEEWLNIEIPIRDGESIKDFQVIVYNYLNNKVEKTIIDKREQLKENFVKGLKVYKLAIPNVLDGSVIEYNYKLEINNIFNLAYQLQYNIPVVYQEYNFEYPDTMTYTFNSTGSNVIKPKYSLINTEEHVGGAFNVYRFGYENLTSSKTELFIKDGDRYKTRLKPELNKYTTKYFIYDTAENWNKVADRLKNNDNFGGFLKSNVKDIIPDEIKKFYDPLERANKIFSFVKNNYKWNKEYGIISSQSLKQFIKLKSGNAADVNLTLIALLRDAGLEANPLLISTVDNGVLNILSPNLNNLNMVLASVKINNQIYFYDATSFNSKVNILPERDWNDFGILLEDKKGTDLSFSNINISKKDLVIKANLNLDNSEITGTFSQKENGLYAIESYDEYDINHDKYNQSFKTDFATNVKDVESKLLTNGDFESNMKFSSNSLIDIVGNKIIFNPLLFLNVGNEVFDQKEERKNQIDFISAFTREKKVEITIPNGYKVADLPKPKKIQTDDKEISFNYNIEVVNDKLIVTSKIDVASQNYPKEYYPFFKQIWKIISDSENQVISLVKI</sequence>
<dbReference type="Pfam" id="PF01841">
    <property type="entry name" value="Transglut_core"/>
    <property type="match status" value="1"/>
</dbReference>
<evidence type="ECO:0000259" key="2">
    <source>
        <dbReference type="Pfam" id="PF12969"/>
    </source>
</evidence>
<feature type="domain" description="DUF3857" evidence="2">
    <location>
        <begin position="74"/>
        <end position="200"/>
    </location>
</feature>
<gene>
    <name evidence="3" type="ORF">GCM10023210_17000</name>
</gene>
<name>A0ABP9M6K3_9FLAO</name>
<dbReference type="InterPro" id="IPR002931">
    <property type="entry name" value="Transglutaminase-like"/>
</dbReference>